<dbReference type="SUPFAM" id="SSF55729">
    <property type="entry name" value="Acyl-CoA N-acyltransferases (Nat)"/>
    <property type="match status" value="1"/>
</dbReference>
<dbReference type="CDD" id="cd07986">
    <property type="entry name" value="LPLAT_ACT14924-like"/>
    <property type="match status" value="1"/>
</dbReference>
<keyword evidence="5 13" id="KW-0012">Acyltransferase</keyword>
<feature type="domain" description="Phospholipid/glycerol acyltransferase" evidence="12">
    <location>
        <begin position="81"/>
        <end position="198"/>
    </location>
</feature>
<evidence type="ECO:0000259" key="12">
    <source>
        <dbReference type="SMART" id="SM00563"/>
    </source>
</evidence>
<sequence length="598" mass="68216">MINVDDVLHKYAPTLPQRTWLYRPVSSVLKNLLHEDDFQQFARTYPDVTGFEFVEQVLRYFDFHATVRDNALENIPVTGRVVIIANHPIGSLDGLTLLRLVGQLRKDVKIIANNMLMQLAPLEPLLLPVNNMGGKTPKENLNQIHQWLEQEGAVIIFPAGEVSRLRPNGVRDTRWHSGFLRIASRAQAPVVPIYIKGRNSALFYGTSMVYKPLATLLLVKEMFNQTHKGIQINIGAPIPYRSYHTLCHLPTPTRIKLFRKHLYQLGSNKAGVLPTEIPIAHPENRVTLRKEIQECDLLGTSSDDKKIYLYRYSENSAIMREIGRLREVAFRAVGEGSGQRYDIDGYDRHYVHIVLWDDQDLEIVGAYRLCDTATTLREKGLDGIYTHSLFQYDEGMTPVLQQGLELGRSFVQPRYWGLRSLDYLWLGIGAFLARNPHFRYLFGPVSISNGLPPEAKNLLVYFYQTYFAAHQSIARSRRPYQLTNELQKELQQQFCGTDYLKDLTTLKSLMHHFGVQIPTLYKQYSELCEPGGVQFLDFGTDPDFADCIDGLVLVDTSKLKEKKRARYITPHLSASYQEAPQGDAKTQNTSLTTQPAQS</sequence>
<protein>
    <recommendedName>
        <fullName evidence="8">L-ornithine N(alpha)-acyltransferase</fullName>
        <ecNumber evidence="7">2.3.2.30</ecNumber>
    </recommendedName>
</protein>
<evidence type="ECO:0000256" key="11">
    <source>
        <dbReference type="SAM" id="MobiDB-lite"/>
    </source>
</evidence>
<dbReference type="Pfam" id="PF19576">
    <property type="entry name" value="Acyltransf_2"/>
    <property type="match status" value="1"/>
</dbReference>
<dbReference type="PANTHER" id="PTHR37323:SF1">
    <property type="entry name" value="L-ORNITHINE N(ALPHA)-ACYLTRANSFERASE"/>
    <property type="match status" value="1"/>
</dbReference>
<accession>A0A8I1W722</accession>
<evidence type="ECO:0000256" key="3">
    <source>
        <dbReference type="ARBA" id="ARBA00022679"/>
    </source>
</evidence>
<dbReference type="RefSeq" id="WP_207541984.1">
    <property type="nucleotide sequence ID" value="NZ_JAFNAA010000007.1"/>
</dbReference>
<dbReference type="Proteomes" id="UP000664658">
    <property type="component" value="Unassembled WGS sequence"/>
</dbReference>
<evidence type="ECO:0000256" key="2">
    <source>
        <dbReference type="ARBA" id="ARBA00022516"/>
    </source>
</evidence>
<dbReference type="Pfam" id="PF13444">
    <property type="entry name" value="Acetyltransf_5"/>
    <property type="match status" value="1"/>
</dbReference>
<dbReference type="EMBL" id="JAFNAA010000007">
    <property type="protein sequence ID" value="MBO1108171.1"/>
    <property type="molecule type" value="Genomic_DNA"/>
</dbReference>
<evidence type="ECO:0000256" key="7">
    <source>
        <dbReference type="ARBA" id="ARBA00039058"/>
    </source>
</evidence>
<evidence type="ECO:0000256" key="6">
    <source>
        <dbReference type="ARBA" id="ARBA00038095"/>
    </source>
</evidence>
<dbReference type="EC" id="2.3.2.30" evidence="7"/>
<comment type="similarity">
    <text evidence="6">Belongs to the acetyltransferase family. OlsB subfamily.</text>
</comment>
<comment type="pathway">
    <text evidence="1">Lipid metabolism.</text>
</comment>
<dbReference type="InterPro" id="IPR016181">
    <property type="entry name" value="Acyl_CoA_acyltransferase"/>
</dbReference>
<dbReference type="GO" id="GO:0043810">
    <property type="term" value="F:ornithine-acyl [acyl carrier protein] N-acyltransferase activity"/>
    <property type="evidence" value="ECO:0007669"/>
    <property type="project" value="UniProtKB-EC"/>
</dbReference>
<evidence type="ECO:0000256" key="1">
    <source>
        <dbReference type="ARBA" id="ARBA00005189"/>
    </source>
</evidence>
<proteinExistence type="inferred from homology"/>
<dbReference type="SMART" id="SM00563">
    <property type="entry name" value="PlsC"/>
    <property type="match status" value="1"/>
</dbReference>
<comment type="function">
    <text evidence="9">Catalyzes the first step in the biosynthesis of ornithine lipids, which are phosphorus-free membrane lipids. Catalyzes the 3-hydroxyacyl-acyl carrier protein-dependent acylation of ornithine to form lyso-ornithine lipid (LOL).</text>
</comment>
<dbReference type="AlphaFoldDB" id="A0A8I1W722"/>
<evidence type="ECO:0000256" key="8">
    <source>
        <dbReference type="ARBA" id="ARBA00039866"/>
    </source>
</evidence>
<dbReference type="PANTHER" id="PTHR37323">
    <property type="entry name" value="GCN5-RELATED N-ACETYLTRANSFERASE"/>
    <property type="match status" value="1"/>
</dbReference>
<feature type="region of interest" description="Disordered" evidence="11">
    <location>
        <begin position="576"/>
        <end position="598"/>
    </location>
</feature>
<evidence type="ECO:0000256" key="4">
    <source>
        <dbReference type="ARBA" id="ARBA00023098"/>
    </source>
</evidence>
<comment type="catalytic activity">
    <reaction evidence="10">
        <text>a (3R)-hydroxyacyl-[ACP] + L-ornithine = a lyso-ornithine lipid + holo-[ACP] + H(+)</text>
        <dbReference type="Rhea" id="RHEA:20633"/>
        <dbReference type="Rhea" id="RHEA-COMP:9685"/>
        <dbReference type="Rhea" id="RHEA-COMP:9945"/>
        <dbReference type="ChEBI" id="CHEBI:15378"/>
        <dbReference type="ChEBI" id="CHEBI:46911"/>
        <dbReference type="ChEBI" id="CHEBI:64479"/>
        <dbReference type="ChEBI" id="CHEBI:78827"/>
        <dbReference type="ChEBI" id="CHEBI:138482"/>
        <dbReference type="EC" id="2.3.2.30"/>
    </reaction>
    <physiologicalReaction direction="left-to-right" evidence="10">
        <dbReference type="Rhea" id="RHEA:20634"/>
    </physiologicalReaction>
</comment>
<evidence type="ECO:0000256" key="9">
    <source>
        <dbReference type="ARBA" id="ARBA00045724"/>
    </source>
</evidence>
<gene>
    <name evidence="13" type="ORF">J2R62_08045</name>
</gene>
<dbReference type="InterPro" id="IPR052351">
    <property type="entry name" value="Ornithine_N-alpha-AT"/>
</dbReference>
<reference evidence="13" key="1">
    <citation type="submission" date="2021-03" db="EMBL/GenBank/DDBJ databases">
        <title>Plesiomonas shigelloides zfcc0051, isolated from zebrafish feces.</title>
        <authorList>
            <person name="Vanderhoek Z."/>
            <person name="Gaulke C."/>
        </authorList>
    </citation>
    <scope>NUCLEOTIDE SEQUENCE</scope>
    <source>
        <strain evidence="13">Zfcc0051</strain>
    </source>
</reference>
<name>A0A8I1W722_PLESH</name>
<dbReference type="InterPro" id="IPR002123">
    <property type="entry name" value="Plipid/glycerol_acylTrfase"/>
</dbReference>
<evidence type="ECO:0000313" key="14">
    <source>
        <dbReference type="Proteomes" id="UP000664658"/>
    </source>
</evidence>
<comment type="caution">
    <text evidence="13">The sequence shown here is derived from an EMBL/GenBank/DDBJ whole genome shotgun (WGS) entry which is preliminary data.</text>
</comment>
<keyword evidence="4" id="KW-0443">Lipid metabolism</keyword>
<evidence type="ECO:0000256" key="5">
    <source>
        <dbReference type="ARBA" id="ARBA00023315"/>
    </source>
</evidence>
<organism evidence="13 14">
    <name type="scientific">Plesiomonas shigelloides</name>
    <name type="common">Aeromonas shigelloides</name>
    <dbReference type="NCBI Taxonomy" id="703"/>
    <lineage>
        <taxon>Bacteria</taxon>
        <taxon>Pseudomonadati</taxon>
        <taxon>Pseudomonadota</taxon>
        <taxon>Gammaproteobacteria</taxon>
        <taxon>Enterobacterales</taxon>
        <taxon>Enterobacteriaceae</taxon>
        <taxon>Plesiomonas</taxon>
    </lineage>
</organism>
<evidence type="ECO:0000256" key="10">
    <source>
        <dbReference type="ARBA" id="ARBA00047785"/>
    </source>
</evidence>
<evidence type="ECO:0000313" key="13">
    <source>
        <dbReference type="EMBL" id="MBO1108171.1"/>
    </source>
</evidence>
<keyword evidence="3 13" id="KW-0808">Transferase</keyword>
<dbReference type="GO" id="GO:0006629">
    <property type="term" value="P:lipid metabolic process"/>
    <property type="evidence" value="ECO:0007669"/>
    <property type="project" value="UniProtKB-KW"/>
</dbReference>
<dbReference type="Gene3D" id="3.40.630.30">
    <property type="match status" value="1"/>
</dbReference>
<keyword evidence="2" id="KW-0444">Lipid biosynthesis</keyword>
<dbReference type="InterPro" id="IPR045746">
    <property type="entry name" value="ACT14924-like_Acyltransf_dom"/>
</dbReference>
<dbReference type="SUPFAM" id="SSF69593">
    <property type="entry name" value="Glycerol-3-phosphate (1)-acyltransferase"/>
    <property type="match status" value="1"/>
</dbReference>